<feature type="region of interest" description="Disordered" evidence="1">
    <location>
        <begin position="609"/>
        <end position="629"/>
    </location>
</feature>
<evidence type="ECO:0008006" key="4">
    <source>
        <dbReference type="Google" id="ProtNLM"/>
    </source>
</evidence>
<organism evidence="2 3">
    <name type="scientific">Savagea faecisuis</name>
    <dbReference type="NCBI Taxonomy" id="1274803"/>
    <lineage>
        <taxon>Bacteria</taxon>
        <taxon>Bacillati</taxon>
        <taxon>Bacillota</taxon>
        <taxon>Bacilli</taxon>
        <taxon>Bacillales</taxon>
        <taxon>Caryophanaceae</taxon>
        <taxon>Savagea</taxon>
    </lineage>
</organism>
<reference evidence="3" key="1">
    <citation type="journal article" date="2019" name="Int. J. Syst. Evol. Microbiol.">
        <title>The Global Catalogue of Microorganisms (GCM) 10K type strain sequencing project: providing services to taxonomists for standard genome sequencing and annotation.</title>
        <authorList>
            <consortium name="The Broad Institute Genomics Platform"/>
            <consortium name="The Broad Institute Genome Sequencing Center for Infectious Disease"/>
            <person name="Wu L."/>
            <person name="Ma J."/>
        </authorList>
    </citation>
    <scope>NUCLEOTIDE SEQUENCE [LARGE SCALE GENOMIC DNA]</scope>
    <source>
        <strain evidence="3">CCUG 63563</strain>
    </source>
</reference>
<evidence type="ECO:0000313" key="2">
    <source>
        <dbReference type="EMBL" id="MFD0943309.1"/>
    </source>
</evidence>
<accession>A0ABW3GVU3</accession>
<dbReference type="Proteomes" id="UP001596976">
    <property type="component" value="Unassembled WGS sequence"/>
</dbReference>
<sequence>MQIQAQMTAQTNTVERQPLAMREGQVFHGKISQLFPNQTAQIQIGQQEMVAKLEVPMKAGDSHYFQVVKTEPELQLRVISEPLSSDPKQSLQQLMQNLKLPQSKEMQQIVRQMLDQKVPLTREQLVQAEQILKAMPQGKAEQVVRAVAQLNQLQLPITESNVRSFIAVMNREPLQAPLQQAMTLIMQDAKIPEAMKQQLAEVFNRISTPIQQGAQSVVQQDALQQLMTKQETPMTRILMNDVIARIVQTPTGEQLTQLAAKGTDAQIHQVQQLTKALQQILASPLAERPAQLTQLAQQLPQMTTLQPATVEQLSAQLQRAINALTAQTSATQGVTQENVSQSTSQSNTIPTGPQQIVQQMIQTLTQEAHALKQTAPLTTSTEQLATAERIPPQVMERLVQLMQEPGAQARAEANLMQQLDGEAIKQVLKQTIQQLGLNYESQIPRATPEHLAQLTQQLKPQLIQLLQSEALTPQTKEAVEQLVARMNAPIIQTSQEQSLQQQIIMNVPLDFLGKKIDATLQWSGKMDDDGKIDENYARILFYLKLETLKETIVDMQVQNRIVTLTIFNETPHLQQLSTQFEERLKEGLEEHRYKLSGLFFKTIEERHAPKPKKQSFAQQPKRSGVDIRI</sequence>
<dbReference type="EMBL" id="JBHTJF010000022">
    <property type="protein sequence ID" value="MFD0943309.1"/>
    <property type="molecule type" value="Genomic_DNA"/>
</dbReference>
<keyword evidence="3" id="KW-1185">Reference proteome</keyword>
<comment type="caution">
    <text evidence="2">The sequence shown here is derived from an EMBL/GenBank/DDBJ whole genome shotgun (WGS) entry which is preliminary data.</text>
</comment>
<dbReference type="RefSeq" id="WP_381010915.1">
    <property type="nucleotide sequence ID" value="NZ_JBHTJF010000022.1"/>
</dbReference>
<feature type="region of interest" description="Disordered" evidence="1">
    <location>
        <begin position="330"/>
        <end position="351"/>
    </location>
</feature>
<protein>
    <recommendedName>
        <fullName evidence="4">Flagellar hook-length control protein FliK</fullName>
    </recommendedName>
</protein>
<evidence type="ECO:0000313" key="3">
    <source>
        <dbReference type="Proteomes" id="UP001596976"/>
    </source>
</evidence>
<name>A0ABW3GVU3_9BACL</name>
<gene>
    <name evidence="2" type="ORF">ACFQ0V_05925</name>
</gene>
<evidence type="ECO:0000256" key="1">
    <source>
        <dbReference type="SAM" id="MobiDB-lite"/>
    </source>
</evidence>
<proteinExistence type="predicted"/>